<dbReference type="SUPFAM" id="SSF52540">
    <property type="entry name" value="P-loop containing nucleoside triphosphate hydrolases"/>
    <property type="match status" value="1"/>
</dbReference>
<dbReference type="EMBL" id="LAZR01000031">
    <property type="protein sequence ID" value="KKO02297.1"/>
    <property type="molecule type" value="Genomic_DNA"/>
</dbReference>
<evidence type="ECO:0000313" key="1">
    <source>
        <dbReference type="EMBL" id="KKO02297.1"/>
    </source>
</evidence>
<dbReference type="AlphaFoldDB" id="A0A0F9XS20"/>
<proteinExistence type="predicted"/>
<dbReference type="Pfam" id="PF13469">
    <property type="entry name" value="Sulfotransfer_3"/>
    <property type="match status" value="1"/>
</dbReference>
<organism evidence="1">
    <name type="scientific">marine sediment metagenome</name>
    <dbReference type="NCBI Taxonomy" id="412755"/>
    <lineage>
        <taxon>unclassified sequences</taxon>
        <taxon>metagenomes</taxon>
        <taxon>ecological metagenomes</taxon>
    </lineage>
</organism>
<accession>A0A0F9XS20</accession>
<evidence type="ECO:0008006" key="2">
    <source>
        <dbReference type="Google" id="ProtNLM"/>
    </source>
</evidence>
<name>A0A0F9XS20_9ZZZZ</name>
<comment type="caution">
    <text evidence="1">The sequence shown here is derived from an EMBL/GenBank/DDBJ whole genome shotgun (WGS) entry which is preliminary data.</text>
</comment>
<gene>
    <name evidence="1" type="ORF">LCGC14_0107120</name>
</gene>
<protein>
    <recommendedName>
        <fullName evidence="2">Sulfotransferase domain-containing protein</fullName>
    </recommendedName>
</protein>
<reference evidence="1" key="1">
    <citation type="journal article" date="2015" name="Nature">
        <title>Complex archaea that bridge the gap between prokaryotes and eukaryotes.</title>
        <authorList>
            <person name="Spang A."/>
            <person name="Saw J.H."/>
            <person name="Jorgensen S.L."/>
            <person name="Zaremba-Niedzwiedzka K."/>
            <person name="Martijn J."/>
            <person name="Lind A.E."/>
            <person name="van Eijk R."/>
            <person name="Schleper C."/>
            <person name="Guy L."/>
            <person name="Ettema T.J."/>
        </authorList>
    </citation>
    <scope>NUCLEOTIDE SEQUENCE</scope>
</reference>
<dbReference type="Gene3D" id="3.40.50.300">
    <property type="entry name" value="P-loop containing nucleotide triphosphate hydrolases"/>
    <property type="match status" value="1"/>
</dbReference>
<dbReference type="InterPro" id="IPR027417">
    <property type="entry name" value="P-loop_NTPase"/>
</dbReference>
<sequence length="321" mass="37076">MIISIGGSVSTGSTPWINIVSAYEDVRVLEGELRIGESGLYNIASQIYAQETPTKDEFLEVKKSLIGFGQKIPTASRLAFSLLLRLPGAPPSIIHKVNQYRSGKRSYDKRLPGFSLYSKNMLKELELFLNEADSLETATRNLKIQKLMDTYFSSLEKCVSNDKKVVIDQLITPRLLFDERYGCVISDILSDVKIIVVRRDPRDQFIDLLLKKKKRYHTMQPSEAASCFVNEYLPRYERMSAMLENCDPNKIADVWFEDIFFDFEAALSKLESFTGLRKRPTAFNCFDFSDAFLKVKMHESEAFAKETNFIKDRMRRHLYRY</sequence>